<dbReference type="InterPro" id="IPR021725">
    <property type="entry name" value="Cdd1"/>
</dbReference>
<comment type="caution">
    <text evidence="1">The sequence shown here is derived from an EMBL/GenBank/DDBJ whole genome shotgun (WGS) entry which is preliminary data.</text>
</comment>
<gene>
    <name evidence="1" type="ORF">SAMN04488589_2140</name>
</gene>
<dbReference type="RefSeq" id="WP_091710438.1">
    <property type="nucleotide sequence ID" value="NZ_FNCA01000007.1"/>
</dbReference>
<organism evidence="1 2">
    <name type="scientific">Methanolobus vulcani</name>
    <dbReference type="NCBI Taxonomy" id="38026"/>
    <lineage>
        <taxon>Archaea</taxon>
        <taxon>Methanobacteriati</taxon>
        <taxon>Methanobacteriota</taxon>
        <taxon>Stenosarchaea group</taxon>
        <taxon>Methanomicrobia</taxon>
        <taxon>Methanosarcinales</taxon>
        <taxon>Methanosarcinaceae</taxon>
        <taxon>Methanolobus</taxon>
    </lineage>
</organism>
<reference evidence="1 2" key="1">
    <citation type="submission" date="2016-10" db="EMBL/GenBank/DDBJ databases">
        <authorList>
            <person name="Varghese N."/>
            <person name="Submissions S."/>
        </authorList>
    </citation>
    <scope>NUCLEOTIDE SEQUENCE [LARGE SCALE GENOMIC DNA]</scope>
    <source>
        <strain evidence="1 2">PL 12/M</strain>
    </source>
</reference>
<keyword evidence="2" id="KW-1185">Reference proteome</keyword>
<dbReference type="EMBL" id="FNCA01000007">
    <property type="protein sequence ID" value="SDG09651.1"/>
    <property type="molecule type" value="Genomic_DNA"/>
</dbReference>
<name>A0A7Z7B048_9EURY</name>
<dbReference type="Pfam" id="PF11731">
    <property type="entry name" value="Cdd1"/>
    <property type="match status" value="1"/>
</dbReference>
<dbReference type="OrthoDB" id="140581at2157"/>
<proteinExistence type="predicted"/>
<accession>A0A7Z7B048</accession>
<evidence type="ECO:0000313" key="2">
    <source>
        <dbReference type="Proteomes" id="UP000199259"/>
    </source>
</evidence>
<protein>
    <submittedName>
        <fullName evidence="1">Pathogenicity locus</fullName>
    </submittedName>
</protein>
<dbReference type="AlphaFoldDB" id="A0A7Z7B048"/>
<dbReference type="SUPFAM" id="SSF158702">
    <property type="entry name" value="Sec63 N-terminal domain-like"/>
    <property type="match status" value="1"/>
</dbReference>
<dbReference type="Gene3D" id="1.10.150.20">
    <property type="entry name" value="5' to 3' exonuclease, C-terminal subdomain"/>
    <property type="match status" value="1"/>
</dbReference>
<dbReference type="Proteomes" id="UP000199259">
    <property type="component" value="Unassembled WGS sequence"/>
</dbReference>
<evidence type="ECO:0000313" key="1">
    <source>
        <dbReference type="EMBL" id="SDG09651.1"/>
    </source>
</evidence>
<sequence>MKAKNADSRNEIENYKAITKELIVIPGVGKKIANDLWNLGIRSVSNLKNRDPEELYQQLCDFQGMHLDRCVLYVFREAVYFASNEDHDPELLKWWNWKD</sequence>